<protein>
    <submittedName>
        <fullName evidence="1">DNA-binding transcription factor yap1</fullName>
    </submittedName>
</protein>
<accession>A0ACC1JSU7</accession>
<sequence length="184" mass="19686">MLGPGDESQSDKKSKKPGRKTITDDAPTKRTAQNRAAQRAFRERKQQHLQSLEDKVKELTEQRERTERENQQLRQRIDALSSENSSLKGAKFTYENPPVSQDSAITNLLDLGGSPGVDLTSMLELPPAGSHSAGLATMAPVRKPTLSASPQNVPVLYPLADPAATTVGTLASGLIQQSAAAASA</sequence>
<name>A0ACC1JSU7_9FUNG</name>
<organism evidence="1 2">
    <name type="scientific">Coemansia nantahalensis</name>
    <dbReference type="NCBI Taxonomy" id="2789366"/>
    <lineage>
        <taxon>Eukaryota</taxon>
        <taxon>Fungi</taxon>
        <taxon>Fungi incertae sedis</taxon>
        <taxon>Zoopagomycota</taxon>
        <taxon>Kickxellomycotina</taxon>
        <taxon>Kickxellomycetes</taxon>
        <taxon>Kickxellales</taxon>
        <taxon>Kickxellaceae</taxon>
        <taxon>Coemansia</taxon>
    </lineage>
</organism>
<comment type="caution">
    <text evidence="1">The sequence shown here is derived from an EMBL/GenBank/DDBJ whole genome shotgun (WGS) entry which is preliminary data.</text>
</comment>
<evidence type="ECO:0000313" key="1">
    <source>
        <dbReference type="EMBL" id="KAJ2766607.1"/>
    </source>
</evidence>
<gene>
    <name evidence="1" type="primary">YAP1</name>
    <name evidence="1" type="ORF">IWQ57_004292</name>
</gene>
<keyword evidence="2" id="KW-1185">Reference proteome</keyword>
<reference evidence="1" key="1">
    <citation type="submission" date="2022-07" db="EMBL/GenBank/DDBJ databases">
        <title>Phylogenomic reconstructions and comparative analyses of Kickxellomycotina fungi.</title>
        <authorList>
            <person name="Reynolds N.K."/>
            <person name="Stajich J.E."/>
            <person name="Barry K."/>
            <person name="Grigoriev I.V."/>
            <person name="Crous P."/>
            <person name="Smith M.E."/>
        </authorList>
    </citation>
    <scope>NUCLEOTIDE SEQUENCE</scope>
    <source>
        <strain evidence="1">CBS 109366</strain>
    </source>
</reference>
<dbReference type="EMBL" id="JANBUJ010001650">
    <property type="protein sequence ID" value="KAJ2766607.1"/>
    <property type="molecule type" value="Genomic_DNA"/>
</dbReference>
<keyword evidence="1" id="KW-0238">DNA-binding</keyword>
<proteinExistence type="predicted"/>
<feature type="non-terminal residue" evidence="1">
    <location>
        <position position="184"/>
    </location>
</feature>
<evidence type="ECO:0000313" key="2">
    <source>
        <dbReference type="Proteomes" id="UP001140234"/>
    </source>
</evidence>
<dbReference type="Proteomes" id="UP001140234">
    <property type="component" value="Unassembled WGS sequence"/>
</dbReference>